<accession>A0A286TW59</accession>
<evidence type="ECO:0000313" key="2">
    <source>
        <dbReference type="Proteomes" id="UP000218542"/>
    </source>
</evidence>
<dbReference type="EMBL" id="BAOS01000005">
    <property type="protein sequence ID" value="GAX60120.1"/>
    <property type="molecule type" value="Genomic_DNA"/>
</dbReference>
<organism evidence="1 2">
    <name type="scientific">Candidatus Scalindua japonica</name>
    <dbReference type="NCBI Taxonomy" id="1284222"/>
    <lineage>
        <taxon>Bacteria</taxon>
        <taxon>Pseudomonadati</taxon>
        <taxon>Planctomycetota</taxon>
        <taxon>Candidatus Brocadiia</taxon>
        <taxon>Candidatus Brocadiales</taxon>
        <taxon>Candidatus Scalinduaceae</taxon>
        <taxon>Candidatus Scalindua</taxon>
    </lineage>
</organism>
<comment type="caution">
    <text evidence="1">The sequence shown here is derived from an EMBL/GenBank/DDBJ whole genome shotgun (WGS) entry which is preliminary data.</text>
</comment>
<dbReference type="Proteomes" id="UP000218542">
    <property type="component" value="Unassembled WGS sequence"/>
</dbReference>
<proteinExistence type="predicted"/>
<keyword evidence="2" id="KW-1185">Reference proteome</keyword>
<protein>
    <submittedName>
        <fullName evidence="1">Glycerophosphoryl diester phosphodiesterase</fullName>
    </submittedName>
</protein>
<reference evidence="2" key="1">
    <citation type="journal article" date="2017" name="Environ. Microbiol. Rep.">
        <title>Genetic Diversity of Marine Anaerobic Ammonium-Oxidizing Bacteria as Revealed by Genomic and Proteomic Analyses of 'Candidatus Scalindua japonica'.</title>
        <authorList>
            <person name="Oshiki M."/>
            <person name="Mizuto K."/>
            <person name="Kimura Z."/>
            <person name="Kindaichi T."/>
            <person name="Satoh H."/>
            <person name="Okabe S."/>
        </authorList>
    </citation>
    <scope>NUCLEOTIDE SEQUENCE [LARGE SCALE GENOMIC DNA]</scope>
    <source>
        <strain evidence="2">husup-a2</strain>
    </source>
</reference>
<evidence type="ECO:0000313" key="1">
    <source>
        <dbReference type="EMBL" id="GAX60120.1"/>
    </source>
</evidence>
<dbReference type="AlphaFoldDB" id="A0A286TW59"/>
<gene>
    <name evidence="1" type="ORF">SCALIN_C05_0205</name>
</gene>
<name>A0A286TW59_9BACT</name>
<sequence>MYILKLKDMKDVKDKDKDKDKVIKNLEEKVYDEIIKNKNSSSLITVGNVSNWDALLFEMKVGTKTSTTKLITSKLKPDQLEKFKTIDVNQLTDQMKEDIVAAYNAITDNLTFYKEEVAGKGIILSSELQMELNNLKEVLDKSGELKKEECNLSVSQKEEIRRFNVSILMELFPKFFSYSKINEFRIPRIEKKFIKFIDENVENLDNKDKDNVVKYSKMALNDMWAYLCKEMEDYQTDIIKIVNGRGNQKIDEKRCKDIIKIRDSILHKKYLLIKEVLERKITGIKWRWSLLNILKFSYFKYKPDIYYD</sequence>